<feature type="non-terminal residue" evidence="2">
    <location>
        <position position="117"/>
    </location>
</feature>
<dbReference type="EMBL" id="CAUYUJ010017561">
    <property type="protein sequence ID" value="CAK0875827.1"/>
    <property type="molecule type" value="Genomic_DNA"/>
</dbReference>
<sequence length="117" mass="11496">VFSPMAYLAGEALTRGLSIRSRSELAAAEGGGAGEAGRPAEAAGPEVHGPRPAGDARGCSGTAATTPPVAAFLLEGEGQPRDELDLAAQGLRRGADNAGGRFSWLGALVAAPAASAD</sequence>
<dbReference type="Proteomes" id="UP001189429">
    <property type="component" value="Unassembled WGS sequence"/>
</dbReference>
<evidence type="ECO:0000313" key="2">
    <source>
        <dbReference type="EMBL" id="CAK0875827.1"/>
    </source>
</evidence>
<keyword evidence="3" id="KW-1185">Reference proteome</keyword>
<feature type="region of interest" description="Disordered" evidence="1">
    <location>
        <begin position="24"/>
        <end position="64"/>
    </location>
</feature>
<reference evidence="2" key="1">
    <citation type="submission" date="2023-10" db="EMBL/GenBank/DDBJ databases">
        <authorList>
            <person name="Chen Y."/>
            <person name="Shah S."/>
            <person name="Dougan E. K."/>
            <person name="Thang M."/>
            <person name="Chan C."/>
        </authorList>
    </citation>
    <scope>NUCLEOTIDE SEQUENCE [LARGE SCALE GENOMIC DNA]</scope>
</reference>
<comment type="caution">
    <text evidence="2">The sequence shown here is derived from an EMBL/GenBank/DDBJ whole genome shotgun (WGS) entry which is preliminary data.</text>
</comment>
<accession>A0ABN9VUT8</accession>
<organism evidence="2 3">
    <name type="scientific">Prorocentrum cordatum</name>
    <dbReference type="NCBI Taxonomy" id="2364126"/>
    <lineage>
        <taxon>Eukaryota</taxon>
        <taxon>Sar</taxon>
        <taxon>Alveolata</taxon>
        <taxon>Dinophyceae</taxon>
        <taxon>Prorocentrales</taxon>
        <taxon>Prorocentraceae</taxon>
        <taxon>Prorocentrum</taxon>
    </lineage>
</organism>
<protein>
    <submittedName>
        <fullName evidence="2">Uncharacterized protein</fullName>
    </submittedName>
</protein>
<feature type="non-terminal residue" evidence="2">
    <location>
        <position position="1"/>
    </location>
</feature>
<evidence type="ECO:0000256" key="1">
    <source>
        <dbReference type="SAM" id="MobiDB-lite"/>
    </source>
</evidence>
<evidence type="ECO:0000313" key="3">
    <source>
        <dbReference type="Proteomes" id="UP001189429"/>
    </source>
</evidence>
<gene>
    <name evidence="2" type="ORF">PCOR1329_LOCUS60395</name>
</gene>
<proteinExistence type="predicted"/>
<feature type="compositionally biased region" description="Low complexity" evidence="1">
    <location>
        <begin position="36"/>
        <end position="46"/>
    </location>
</feature>
<name>A0ABN9VUT8_9DINO</name>